<evidence type="ECO:0000256" key="5">
    <source>
        <dbReference type="ARBA" id="ARBA00023180"/>
    </source>
</evidence>
<dbReference type="EC" id="3.2.1.25" evidence="3"/>
<dbReference type="InterPro" id="IPR041625">
    <property type="entry name" value="Beta-mannosidase_Ig"/>
</dbReference>
<proteinExistence type="inferred from homology"/>
<dbReference type="GO" id="GO:0006516">
    <property type="term" value="P:glycoprotein catabolic process"/>
    <property type="evidence" value="ECO:0007669"/>
    <property type="project" value="TreeGrafter"/>
</dbReference>
<dbReference type="Proteomes" id="UP000237466">
    <property type="component" value="Unassembled WGS sequence"/>
</dbReference>
<sequence length="859" mass="98554">MRRNLSVVNNTLKKTGILATTLSKANNNTIGFTMRSHATFASQSLHSAELNLNGEWRLTSPQRPDISVPMIIPGDNVSALLHAGIIEDPYWGENEKQAQWIAQVDWHIERSLWLDESLLQAQAIWMTLTRVDTLMTLFINEHKVLECSNMFARHQVDIRPFLQRGENQVRAEFRRVDEEANQRAKALPFVIPSAMGNNQLPHMNLIRKTQCHSGWDWGICLMVSGIYDEIELQAVNYTWLKSLTTEQQWRDDGSVKVLLSADIETTLPTSLQFRLAEQEQRVEVSKTGVVVCEFEIEKPQLWWPNGYGEQPLYTASVRCEELHLCRRIGLRQLSLNTQQDDLGSAMEFVVNGVPIFAKGANWIPIDAMPSRETPERYRQRLQSAVDANMNMIRVWGGGQYESDVFYRLCDELGLLVWQDMMFACSLYPSHDAFLAEVSQELVYQIPRLREHPSVALWCGDNEVIGAIGWYDESRQNKVKYTVNYDRLNRHIEKTIAGIDSSRAFWPSSPCNGELDFGDAWHDDNKGDMHFWDVWHSGKPFTAYQSVNPRFCSEFGFQSWPSLAEVKRFVPVEDWNITSPTFEVHQKNPRGNSIITEMFTRYFRFPTSFEQMLYLSQVQQSMAIKTASEHWRAISPVCRGILYWQLNDNWPVSSWSSLEYSGRWKQLHYQAKRFFAPVQLIFSQPQTSQNEARGAALNLHLLNDTRQACEVSGRVSWINWQGEVEQSWCFTQSAGADSNQVVWQHELDTARLKHGFFYVEASVNGDTIANLSPLSNTWFSTHELKSLPMAKADIEVSIEGNHITLVADKPAFYVHLECDTEGRFSDSSITLLANQAVTIEFLGEDTEAMANTLKVYHLMQ</sequence>
<evidence type="ECO:0000259" key="8">
    <source>
        <dbReference type="Pfam" id="PF17753"/>
    </source>
</evidence>
<evidence type="ECO:0000256" key="4">
    <source>
        <dbReference type="ARBA" id="ARBA00022801"/>
    </source>
</evidence>
<dbReference type="SUPFAM" id="SSF49785">
    <property type="entry name" value="Galactose-binding domain-like"/>
    <property type="match status" value="1"/>
</dbReference>
<dbReference type="GO" id="GO:0005975">
    <property type="term" value="P:carbohydrate metabolic process"/>
    <property type="evidence" value="ECO:0007669"/>
    <property type="project" value="InterPro"/>
</dbReference>
<comment type="catalytic activity">
    <reaction evidence="1">
        <text>Hydrolysis of terminal, non-reducing beta-D-mannose residues in beta-D-mannosides.</text>
        <dbReference type="EC" id="3.2.1.25"/>
    </reaction>
</comment>
<comment type="similarity">
    <text evidence="2">Belongs to the glycosyl hydrolase 2 family.</text>
</comment>
<dbReference type="InterPro" id="IPR006102">
    <property type="entry name" value="Ig-like_GH2"/>
</dbReference>
<keyword evidence="5" id="KW-0325">Glycoprotein</keyword>
<reference evidence="10 11" key="1">
    <citation type="journal article" date="2018" name="Front. Microbiol.">
        <title>Phylogeny of Vibrio vulnificus from the Analysis of the Core-Genome: Implications for Intra-Species Taxonomy.</title>
        <authorList>
            <person name="Roig F.J."/>
            <person name="Gonzalez-Candelas F."/>
            <person name="Sanjuan E."/>
            <person name="Fouz B."/>
            <person name="Feil E.J."/>
            <person name="Llorens C."/>
            <person name="Baker-Austin C."/>
            <person name="Oliver J.D."/>
            <person name="Danin-Poleg Y."/>
            <person name="Gibas C.J."/>
            <person name="Kashi Y."/>
            <person name="Gulig P.A."/>
            <person name="Morrison S.S."/>
            <person name="Amaro C."/>
        </authorList>
    </citation>
    <scope>NUCLEOTIDE SEQUENCE [LARGE SCALE GENOMIC DNA]</scope>
    <source>
        <strain evidence="10 11">CECT4608</strain>
    </source>
</reference>
<organism evidence="10 11">
    <name type="scientific">Vibrio vulnificus</name>
    <dbReference type="NCBI Taxonomy" id="672"/>
    <lineage>
        <taxon>Bacteria</taxon>
        <taxon>Pseudomonadati</taxon>
        <taxon>Pseudomonadota</taxon>
        <taxon>Gammaproteobacteria</taxon>
        <taxon>Vibrionales</taxon>
        <taxon>Vibrionaceae</taxon>
        <taxon>Vibrio</taxon>
    </lineage>
</organism>
<dbReference type="GO" id="GO:0004567">
    <property type="term" value="F:beta-mannosidase activity"/>
    <property type="evidence" value="ECO:0007669"/>
    <property type="project" value="UniProtKB-EC"/>
</dbReference>
<dbReference type="SUPFAM" id="SSF51445">
    <property type="entry name" value="(Trans)glycosidases"/>
    <property type="match status" value="1"/>
</dbReference>
<dbReference type="InterPro" id="IPR054593">
    <property type="entry name" value="Beta-mannosidase-like_N2"/>
</dbReference>
<evidence type="ECO:0000259" key="7">
    <source>
        <dbReference type="Pfam" id="PF00703"/>
    </source>
</evidence>
<dbReference type="InterPro" id="IPR050887">
    <property type="entry name" value="Beta-mannosidase_GH2"/>
</dbReference>
<dbReference type="SUPFAM" id="SSF49303">
    <property type="entry name" value="beta-Galactosidase/glucuronidase domain"/>
    <property type="match status" value="3"/>
</dbReference>
<dbReference type="Pfam" id="PF22666">
    <property type="entry name" value="Glyco_hydro_2_N2"/>
    <property type="match status" value="1"/>
</dbReference>
<evidence type="ECO:0000256" key="3">
    <source>
        <dbReference type="ARBA" id="ARBA00012754"/>
    </source>
</evidence>
<dbReference type="AlphaFoldDB" id="A0A2S3R106"/>
<accession>A0A2S3R106</accession>
<evidence type="ECO:0000313" key="11">
    <source>
        <dbReference type="Proteomes" id="UP000237466"/>
    </source>
</evidence>
<dbReference type="InterPro" id="IPR017853">
    <property type="entry name" value="GH"/>
</dbReference>
<dbReference type="Pfam" id="PF00703">
    <property type="entry name" value="Glyco_hydro_2"/>
    <property type="match status" value="1"/>
</dbReference>
<feature type="domain" description="Beta-mannosidase Ig-fold" evidence="8">
    <location>
        <begin position="791"/>
        <end position="858"/>
    </location>
</feature>
<dbReference type="InterPro" id="IPR013783">
    <property type="entry name" value="Ig-like_fold"/>
</dbReference>
<evidence type="ECO:0000256" key="2">
    <source>
        <dbReference type="ARBA" id="ARBA00007401"/>
    </source>
</evidence>
<feature type="domain" description="Beta-mannosidase-like galactose-binding" evidence="9">
    <location>
        <begin position="56"/>
        <end position="227"/>
    </location>
</feature>
<dbReference type="Gene3D" id="2.60.40.10">
    <property type="entry name" value="Immunoglobulins"/>
    <property type="match status" value="2"/>
</dbReference>
<dbReference type="Gene3D" id="3.20.20.80">
    <property type="entry name" value="Glycosidases"/>
    <property type="match status" value="1"/>
</dbReference>
<evidence type="ECO:0000256" key="6">
    <source>
        <dbReference type="ARBA" id="ARBA00023295"/>
    </source>
</evidence>
<name>A0A2S3R106_VIBVL</name>
<dbReference type="EMBL" id="PDGH01000102">
    <property type="protein sequence ID" value="POB46455.1"/>
    <property type="molecule type" value="Genomic_DNA"/>
</dbReference>
<dbReference type="PANTHER" id="PTHR43730:SF1">
    <property type="entry name" value="BETA-MANNOSIDASE"/>
    <property type="match status" value="1"/>
</dbReference>
<evidence type="ECO:0000256" key="1">
    <source>
        <dbReference type="ARBA" id="ARBA00000829"/>
    </source>
</evidence>
<evidence type="ECO:0000259" key="9">
    <source>
        <dbReference type="Pfam" id="PF22666"/>
    </source>
</evidence>
<feature type="domain" description="Glycoside hydrolase family 2 immunoglobulin-like beta-sandwich" evidence="7">
    <location>
        <begin position="243"/>
        <end position="331"/>
    </location>
</feature>
<dbReference type="InterPro" id="IPR008979">
    <property type="entry name" value="Galactose-bd-like_sf"/>
</dbReference>
<protein>
    <recommendedName>
        <fullName evidence="3">beta-mannosidase</fullName>
        <ecNumber evidence="3">3.2.1.25</ecNumber>
    </recommendedName>
</protein>
<dbReference type="Pfam" id="PF17753">
    <property type="entry name" value="Ig_mannosidase"/>
    <property type="match status" value="1"/>
</dbReference>
<dbReference type="Gene3D" id="2.60.120.260">
    <property type="entry name" value="Galactose-binding domain-like"/>
    <property type="match status" value="1"/>
</dbReference>
<gene>
    <name evidence="10" type="ORF">CRN52_15000</name>
</gene>
<keyword evidence="4" id="KW-0378">Hydrolase</keyword>
<keyword evidence="6" id="KW-0326">Glycosidase</keyword>
<dbReference type="InterPro" id="IPR036156">
    <property type="entry name" value="Beta-gal/glucu_dom_sf"/>
</dbReference>
<comment type="caution">
    <text evidence="10">The sequence shown here is derived from an EMBL/GenBank/DDBJ whole genome shotgun (WGS) entry which is preliminary data.</text>
</comment>
<evidence type="ECO:0000313" key="10">
    <source>
        <dbReference type="EMBL" id="POB46455.1"/>
    </source>
</evidence>
<dbReference type="PANTHER" id="PTHR43730">
    <property type="entry name" value="BETA-MANNOSIDASE"/>
    <property type="match status" value="1"/>
</dbReference>
<dbReference type="FunFam" id="3.20.20.80:FF:000050">
    <property type="entry name" value="Beta-mannosidase B"/>
    <property type="match status" value="1"/>
</dbReference>